<protein>
    <submittedName>
        <fullName evidence="1">Uncharacterized protein</fullName>
    </submittedName>
</protein>
<evidence type="ECO:0000313" key="1">
    <source>
        <dbReference type="EMBL" id="KAK9498175.1"/>
    </source>
</evidence>
<sequence length="55" mass="6624">MYFYDFSLTISNFTFMYWALGCKTRLDEQNDTKFMPLCSLVAELQQKKLAFLRRV</sequence>
<organism evidence="1 2">
    <name type="scientific">Rhynocoris fuscipes</name>
    <dbReference type="NCBI Taxonomy" id="488301"/>
    <lineage>
        <taxon>Eukaryota</taxon>
        <taxon>Metazoa</taxon>
        <taxon>Ecdysozoa</taxon>
        <taxon>Arthropoda</taxon>
        <taxon>Hexapoda</taxon>
        <taxon>Insecta</taxon>
        <taxon>Pterygota</taxon>
        <taxon>Neoptera</taxon>
        <taxon>Paraneoptera</taxon>
        <taxon>Hemiptera</taxon>
        <taxon>Heteroptera</taxon>
        <taxon>Panheteroptera</taxon>
        <taxon>Cimicomorpha</taxon>
        <taxon>Reduviidae</taxon>
        <taxon>Harpactorinae</taxon>
        <taxon>Harpactorini</taxon>
        <taxon>Rhynocoris</taxon>
    </lineage>
</organism>
<reference evidence="1 2" key="1">
    <citation type="submission" date="2022-12" db="EMBL/GenBank/DDBJ databases">
        <title>Chromosome-level genome assembly of true bugs.</title>
        <authorList>
            <person name="Ma L."/>
            <person name="Li H."/>
        </authorList>
    </citation>
    <scope>NUCLEOTIDE SEQUENCE [LARGE SCALE GENOMIC DNA]</scope>
    <source>
        <strain evidence="1">Lab_2022b</strain>
    </source>
</reference>
<comment type="caution">
    <text evidence="1">The sequence shown here is derived from an EMBL/GenBank/DDBJ whole genome shotgun (WGS) entry which is preliminary data.</text>
</comment>
<dbReference type="AlphaFoldDB" id="A0AAW1CL19"/>
<dbReference type="Proteomes" id="UP001461498">
    <property type="component" value="Unassembled WGS sequence"/>
</dbReference>
<dbReference type="EMBL" id="JAPXFL010000013">
    <property type="protein sequence ID" value="KAK9498175.1"/>
    <property type="molecule type" value="Genomic_DNA"/>
</dbReference>
<accession>A0AAW1CL19</accession>
<evidence type="ECO:0000313" key="2">
    <source>
        <dbReference type="Proteomes" id="UP001461498"/>
    </source>
</evidence>
<gene>
    <name evidence="1" type="ORF">O3M35_004050</name>
</gene>
<name>A0AAW1CL19_9HEMI</name>
<keyword evidence="2" id="KW-1185">Reference proteome</keyword>
<proteinExistence type="predicted"/>